<name>A0ABP0NLH3_9DINO</name>
<protein>
    <submittedName>
        <fullName evidence="1">Uncharacterized protein</fullName>
    </submittedName>
</protein>
<sequence>MPLVSSPSASSSSGLCVPCRFKHANPWVPTKKLLCWSTLKAGAPNIIKLPVMPFVEYRSGRLIPDHVLEVRCLRVDAPEWRYELVHSWPSGISIFVGDRRVLVKKPDEEHFEAPGPLNLTNWVVRKPLEVNQPMPVKVAISSTKSEIWAIGFVISVPIVRDEEVVEQVVKLQPPLE</sequence>
<accession>A0ABP0NLH3</accession>
<proteinExistence type="predicted"/>
<organism evidence="1 2">
    <name type="scientific">Durusdinium trenchii</name>
    <dbReference type="NCBI Taxonomy" id="1381693"/>
    <lineage>
        <taxon>Eukaryota</taxon>
        <taxon>Sar</taxon>
        <taxon>Alveolata</taxon>
        <taxon>Dinophyceae</taxon>
        <taxon>Suessiales</taxon>
        <taxon>Symbiodiniaceae</taxon>
        <taxon>Durusdinium</taxon>
    </lineage>
</organism>
<evidence type="ECO:0000313" key="1">
    <source>
        <dbReference type="EMBL" id="CAK9064633.1"/>
    </source>
</evidence>
<comment type="caution">
    <text evidence="1">The sequence shown here is derived from an EMBL/GenBank/DDBJ whole genome shotgun (WGS) entry which is preliminary data.</text>
</comment>
<gene>
    <name evidence="1" type="ORF">SCF082_LOCUS33239</name>
</gene>
<reference evidence="1 2" key="1">
    <citation type="submission" date="2024-02" db="EMBL/GenBank/DDBJ databases">
        <authorList>
            <person name="Chen Y."/>
            <person name="Shah S."/>
            <person name="Dougan E. K."/>
            <person name="Thang M."/>
            <person name="Chan C."/>
        </authorList>
    </citation>
    <scope>NUCLEOTIDE SEQUENCE [LARGE SCALE GENOMIC DNA]</scope>
</reference>
<evidence type="ECO:0000313" key="2">
    <source>
        <dbReference type="Proteomes" id="UP001642464"/>
    </source>
</evidence>
<feature type="non-terminal residue" evidence="1">
    <location>
        <position position="176"/>
    </location>
</feature>
<keyword evidence="2" id="KW-1185">Reference proteome</keyword>
<dbReference type="EMBL" id="CAXAMM010029391">
    <property type="protein sequence ID" value="CAK9064633.1"/>
    <property type="molecule type" value="Genomic_DNA"/>
</dbReference>
<dbReference type="Proteomes" id="UP001642464">
    <property type="component" value="Unassembled WGS sequence"/>
</dbReference>